<dbReference type="AlphaFoldDB" id="A0AAX4F2P9"/>
<organism evidence="2 3">
    <name type="scientific">Dickeya solani</name>
    <dbReference type="NCBI Taxonomy" id="1089444"/>
    <lineage>
        <taxon>Bacteria</taxon>
        <taxon>Pseudomonadati</taxon>
        <taxon>Pseudomonadota</taxon>
        <taxon>Gammaproteobacteria</taxon>
        <taxon>Enterobacterales</taxon>
        <taxon>Pectobacteriaceae</taxon>
        <taxon>Dickeya</taxon>
    </lineage>
</organism>
<evidence type="ECO:0000313" key="2">
    <source>
        <dbReference type="EMBL" id="WOA53773.1"/>
    </source>
</evidence>
<dbReference type="RefSeq" id="WP_316393744.1">
    <property type="nucleotide sequence ID" value="NZ_CP136339.1"/>
</dbReference>
<feature type="region of interest" description="Disordered" evidence="1">
    <location>
        <begin position="60"/>
        <end position="84"/>
    </location>
</feature>
<dbReference type="EMBL" id="CP136339">
    <property type="protein sequence ID" value="WOA53773.1"/>
    <property type="molecule type" value="Genomic_DNA"/>
</dbReference>
<gene>
    <name evidence="2" type="ORF">RXA29_05945</name>
</gene>
<evidence type="ECO:0000313" key="3">
    <source>
        <dbReference type="Proteomes" id="UP001304423"/>
    </source>
</evidence>
<name>A0AAX4F2P9_9GAMM</name>
<protein>
    <submittedName>
        <fullName evidence="2">Uncharacterized protein</fullName>
    </submittedName>
</protein>
<accession>A0AAX4F2P9</accession>
<reference evidence="2" key="1">
    <citation type="submission" date="2023-10" db="EMBL/GenBank/DDBJ databases">
        <title>Clonality and diversity in the soft rot Dickeya solani phytopathogen.</title>
        <authorList>
            <person name="Pedron J."/>
            <person name="Van Gijsegem F."/>
            <person name="Portier P."/>
            <person name="Taghouti G."/>
        </authorList>
    </citation>
    <scope>NUCLEOTIDE SEQUENCE</scope>
    <source>
        <strain evidence="2">CFBP5647</strain>
    </source>
</reference>
<evidence type="ECO:0000256" key="1">
    <source>
        <dbReference type="SAM" id="MobiDB-lite"/>
    </source>
</evidence>
<proteinExistence type="predicted"/>
<dbReference type="Proteomes" id="UP001304423">
    <property type="component" value="Chromosome"/>
</dbReference>
<feature type="compositionally biased region" description="Basic residues" evidence="1">
    <location>
        <begin position="62"/>
        <end position="84"/>
    </location>
</feature>
<sequence length="84" mass="9539">MKLISDANGQTNICAKEKLADKSAIIIPARAEYVKEHILLKLILFYLKQKSGLHHTISTGHHVNRARRHGSRRLPVKASWHHGQ</sequence>